<keyword evidence="4" id="KW-1185">Reference proteome</keyword>
<dbReference type="EMBL" id="KV722390">
    <property type="protein sequence ID" value="OCH91163.1"/>
    <property type="molecule type" value="Genomic_DNA"/>
</dbReference>
<dbReference type="OrthoDB" id="10634522at2759"/>
<keyword evidence="2" id="KW-1133">Transmembrane helix</keyword>
<accession>A0A8E2AVL8</accession>
<gene>
    <name evidence="3" type="ORF">OBBRIDRAFT_803476</name>
</gene>
<organism evidence="3 4">
    <name type="scientific">Obba rivulosa</name>
    <dbReference type="NCBI Taxonomy" id="1052685"/>
    <lineage>
        <taxon>Eukaryota</taxon>
        <taxon>Fungi</taxon>
        <taxon>Dikarya</taxon>
        <taxon>Basidiomycota</taxon>
        <taxon>Agaricomycotina</taxon>
        <taxon>Agaricomycetes</taxon>
        <taxon>Polyporales</taxon>
        <taxon>Gelatoporiaceae</taxon>
        <taxon>Obba</taxon>
    </lineage>
</organism>
<keyword evidence="2" id="KW-0812">Transmembrane</keyword>
<proteinExistence type="predicted"/>
<evidence type="ECO:0000313" key="3">
    <source>
        <dbReference type="EMBL" id="OCH91163.1"/>
    </source>
</evidence>
<dbReference type="Gene3D" id="2.80.10.50">
    <property type="match status" value="1"/>
</dbReference>
<reference evidence="3 4" key="1">
    <citation type="submission" date="2016-07" db="EMBL/GenBank/DDBJ databases">
        <title>Draft genome of the white-rot fungus Obba rivulosa 3A-2.</title>
        <authorList>
            <consortium name="DOE Joint Genome Institute"/>
            <person name="Miettinen O."/>
            <person name="Riley R."/>
            <person name="Acob R."/>
            <person name="Barry K."/>
            <person name="Cullen D."/>
            <person name="De Vries R."/>
            <person name="Hainaut M."/>
            <person name="Hatakka A."/>
            <person name="Henrissat B."/>
            <person name="Hilden K."/>
            <person name="Kuo R."/>
            <person name="Labutti K."/>
            <person name="Lipzen A."/>
            <person name="Makela M.R."/>
            <person name="Sandor L."/>
            <person name="Spatafora J.W."/>
            <person name="Grigoriev I.V."/>
            <person name="Hibbett D.S."/>
        </authorList>
    </citation>
    <scope>NUCLEOTIDE SEQUENCE [LARGE SCALE GENOMIC DNA]</scope>
    <source>
        <strain evidence="3 4">3A-2</strain>
    </source>
</reference>
<keyword evidence="2" id="KW-0472">Membrane</keyword>
<feature type="transmembrane region" description="Helical" evidence="2">
    <location>
        <begin position="206"/>
        <end position="232"/>
    </location>
</feature>
<sequence>MSLAYLLNGTYFITAPATGASLVFVNNSGDLGLFVQNFTGNPDQQVRRPALVLSAGTDRRAVAQWLIESSSAAYTMKNVVYGLYISPADLQQGPGTPQDLAASQQPFGWYAIPENGSFTCILAGHRVLDVLEHGRCVQPDHRQCKALSSAYRDCACSPPPLDQVALSSSADMWALTSVQNESMLLSTVPSATPSASSSAAASPHSLSIAAIAGIAAGGICGLLLIVAVVMWARRRACTSYDDDPSERSGWQSNAPASGQADADQSNWGLGPGLPLATYSPYRAHRGY</sequence>
<dbReference type="Proteomes" id="UP000250043">
    <property type="component" value="Unassembled WGS sequence"/>
</dbReference>
<protein>
    <submittedName>
        <fullName evidence="3">Uncharacterized protein</fullName>
    </submittedName>
</protein>
<evidence type="ECO:0000256" key="1">
    <source>
        <dbReference type="SAM" id="MobiDB-lite"/>
    </source>
</evidence>
<name>A0A8E2AVL8_9APHY</name>
<evidence type="ECO:0000256" key="2">
    <source>
        <dbReference type="SAM" id="Phobius"/>
    </source>
</evidence>
<dbReference type="AlphaFoldDB" id="A0A8E2AVL8"/>
<feature type="compositionally biased region" description="Polar residues" evidence="1">
    <location>
        <begin position="248"/>
        <end position="266"/>
    </location>
</feature>
<evidence type="ECO:0000313" key="4">
    <source>
        <dbReference type="Proteomes" id="UP000250043"/>
    </source>
</evidence>
<feature type="region of interest" description="Disordered" evidence="1">
    <location>
        <begin position="239"/>
        <end position="266"/>
    </location>
</feature>